<evidence type="ECO:0000313" key="5">
    <source>
        <dbReference type="EMBL" id="PES34381.1"/>
    </source>
</evidence>
<protein>
    <submittedName>
        <fullName evidence="5">LacI family transcriptional regulator</fullName>
    </submittedName>
</protein>
<accession>A0AAE5P4Q3</accession>
<reference evidence="5 6" key="1">
    <citation type="submission" date="2017-09" db="EMBL/GenBank/DDBJ databases">
        <title>Large-scale bioinformatics analysis of Bacillus genomes uncovers conserved roles of natural products in bacterial physiology.</title>
        <authorList>
            <consortium name="Agbiome Team Llc"/>
            <person name="Bleich R.M."/>
            <person name="Kirk G.J."/>
            <person name="Santa Maria K.C."/>
            <person name="Allen S.E."/>
            <person name="Farag S."/>
            <person name="Shank E.A."/>
            <person name="Bowers A."/>
        </authorList>
    </citation>
    <scope>NUCLEOTIDE SEQUENCE [LARGE SCALE GENOMIC DNA]</scope>
    <source>
        <strain evidence="5 6">AFS003013</strain>
    </source>
</reference>
<dbReference type="Gene3D" id="3.40.50.2300">
    <property type="match status" value="2"/>
</dbReference>
<evidence type="ECO:0000256" key="3">
    <source>
        <dbReference type="ARBA" id="ARBA00023163"/>
    </source>
</evidence>
<dbReference type="SMART" id="SM00354">
    <property type="entry name" value="HTH_LACI"/>
    <property type="match status" value="1"/>
</dbReference>
<dbReference type="CDD" id="cd06267">
    <property type="entry name" value="PBP1_LacI_sugar_binding-like"/>
    <property type="match status" value="1"/>
</dbReference>
<organism evidence="5 6">
    <name type="scientific">Priestia megaterium</name>
    <name type="common">Bacillus megaterium</name>
    <dbReference type="NCBI Taxonomy" id="1404"/>
    <lineage>
        <taxon>Bacteria</taxon>
        <taxon>Bacillati</taxon>
        <taxon>Bacillota</taxon>
        <taxon>Bacilli</taxon>
        <taxon>Bacillales</taxon>
        <taxon>Bacillaceae</taxon>
        <taxon>Priestia</taxon>
    </lineage>
</organism>
<dbReference type="InterPro" id="IPR046335">
    <property type="entry name" value="LacI/GalR-like_sensor"/>
</dbReference>
<keyword evidence="2" id="KW-0238">DNA-binding</keyword>
<dbReference type="Gene3D" id="1.10.260.40">
    <property type="entry name" value="lambda repressor-like DNA-binding domains"/>
    <property type="match status" value="1"/>
</dbReference>
<name>A0AAE5P4Q3_PRIMG</name>
<evidence type="ECO:0000256" key="1">
    <source>
        <dbReference type="ARBA" id="ARBA00023015"/>
    </source>
</evidence>
<keyword evidence="1" id="KW-0805">Transcription regulation</keyword>
<dbReference type="Proteomes" id="UP000220341">
    <property type="component" value="Unassembled WGS sequence"/>
</dbReference>
<dbReference type="GO" id="GO:0003700">
    <property type="term" value="F:DNA-binding transcription factor activity"/>
    <property type="evidence" value="ECO:0007669"/>
    <property type="project" value="TreeGrafter"/>
</dbReference>
<dbReference type="SUPFAM" id="SSF53822">
    <property type="entry name" value="Periplasmic binding protein-like I"/>
    <property type="match status" value="1"/>
</dbReference>
<dbReference type="PANTHER" id="PTHR30146:SF109">
    <property type="entry name" value="HTH-TYPE TRANSCRIPTIONAL REGULATOR GALS"/>
    <property type="match status" value="1"/>
</dbReference>
<dbReference type="EMBL" id="NTYW01000029">
    <property type="protein sequence ID" value="PES34381.1"/>
    <property type="molecule type" value="Genomic_DNA"/>
</dbReference>
<dbReference type="RefSeq" id="WP_098278606.1">
    <property type="nucleotide sequence ID" value="NZ_JACAFM010000016.1"/>
</dbReference>
<feature type="domain" description="HTH lacI-type" evidence="4">
    <location>
        <begin position="2"/>
        <end position="56"/>
    </location>
</feature>
<dbReference type="InterPro" id="IPR010982">
    <property type="entry name" value="Lambda_DNA-bd_dom_sf"/>
</dbReference>
<dbReference type="AlphaFoldDB" id="A0AAE5P4Q3"/>
<proteinExistence type="predicted"/>
<dbReference type="InterPro" id="IPR000843">
    <property type="entry name" value="HTH_LacI"/>
</dbReference>
<dbReference type="PROSITE" id="PS50932">
    <property type="entry name" value="HTH_LACI_2"/>
    <property type="match status" value="1"/>
</dbReference>
<dbReference type="SUPFAM" id="SSF47413">
    <property type="entry name" value="lambda repressor-like DNA-binding domains"/>
    <property type="match status" value="1"/>
</dbReference>
<comment type="caution">
    <text evidence="5">The sequence shown here is derived from an EMBL/GenBank/DDBJ whole genome shotgun (WGS) entry which is preliminary data.</text>
</comment>
<dbReference type="InterPro" id="IPR028082">
    <property type="entry name" value="Peripla_BP_I"/>
</dbReference>
<sequence>MATMKDISKKANVSLSTVSAVINQSAYVSPTLTNRVLQAIEELNYKPNAVARSLKKKRTNTVGVIVSNLSNPFYPPLIEGIEDVSFNNNFNVILCNVSNGHKKILTYLELMLEKQVDGLLLANIANLEDLNEVEKTGLKYVLINRKPPFYDKNFVGVNNQLSSELAVNHLVRQGYKRIAFFGGDPDINTARERKAGFISCMTQTGLDIDPMLIYDGEYSLESGYTNVKKMIEQVKVLPEAICTASDIIAFGVIKGLRDSGIRVPEDISVIGNDNNSFSENFLVPLSSIDHSTYDMGKLSMEFLLEMIKEKDETRARQIILTPSLIVRESCGYKRNKIDNLY</sequence>
<evidence type="ECO:0000313" key="6">
    <source>
        <dbReference type="Proteomes" id="UP000220341"/>
    </source>
</evidence>
<dbReference type="Pfam" id="PF13377">
    <property type="entry name" value="Peripla_BP_3"/>
    <property type="match status" value="1"/>
</dbReference>
<evidence type="ECO:0000259" key="4">
    <source>
        <dbReference type="PROSITE" id="PS50932"/>
    </source>
</evidence>
<dbReference type="PANTHER" id="PTHR30146">
    <property type="entry name" value="LACI-RELATED TRANSCRIPTIONAL REPRESSOR"/>
    <property type="match status" value="1"/>
</dbReference>
<gene>
    <name evidence="5" type="ORF">CN497_20435</name>
</gene>
<dbReference type="CDD" id="cd01392">
    <property type="entry name" value="HTH_LacI"/>
    <property type="match status" value="1"/>
</dbReference>
<dbReference type="GO" id="GO:0000976">
    <property type="term" value="F:transcription cis-regulatory region binding"/>
    <property type="evidence" value="ECO:0007669"/>
    <property type="project" value="TreeGrafter"/>
</dbReference>
<dbReference type="Pfam" id="PF00356">
    <property type="entry name" value="LacI"/>
    <property type="match status" value="1"/>
</dbReference>
<keyword evidence="3" id="KW-0804">Transcription</keyword>
<evidence type="ECO:0000256" key="2">
    <source>
        <dbReference type="ARBA" id="ARBA00023125"/>
    </source>
</evidence>